<protein>
    <submittedName>
        <fullName evidence="1">Uncharacterized protein 5.4</fullName>
    </submittedName>
</protein>
<dbReference type="EMBL" id="GU911519">
    <property type="protein sequence ID" value="ADG36126.1"/>
    <property type="molecule type" value="Genomic_DNA"/>
</dbReference>
<dbReference type="Proteomes" id="UP000008730">
    <property type="component" value="Segment"/>
</dbReference>
<dbReference type="CDD" id="cd14737">
    <property type="entry name" value="PAAR_1"/>
    <property type="match status" value="1"/>
</dbReference>
<proteinExistence type="predicted"/>
<dbReference type="Gene3D" id="2.60.200.60">
    <property type="match status" value="1"/>
</dbReference>
<evidence type="ECO:0000313" key="1">
    <source>
        <dbReference type="EMBL" id="ADG36126.1"/>
    </source>
</evidence>
<dbReference type="GeneID" id="9926052"/>
<accession>E5E4E2</accession>
<gene>
    <name evidence="1" type="primary">5.4</name>
    <name evidence="1" type="ORF">Acj61p161</name>
</gene>
<name>E5E4E2_9CAUD</name>
<evidence type="ECO:0000313" key="2">
    <source>
        <dbReference type="Proteomes" id="UP000008730"/>
    </source>
</evidence>
<dbReference type="Pfam" id="PF05488">
    <property type="entry name" value="PAAR_motif"/>
    <property type="match status" value="1"/>
</dbReference>
<keyword evidence="2" id="KW-1185">Reference proteome</keyword>
<dbReference type="OrthoDB" id="23989at10239"/>
<sequence length="91" mass="9465">MAAVAYDMCMTTGHSPYPPTPIKATQSKFFVGGIPVIVNGDEAQYHGHSPVGKCIASSTKVFVSGKAIVQIGDSLTDGDHVAQGSPKLFIS</sequence>
<dbReference type="KEGG" id="vg:9926052"/>
<dbReference type="InterPro" id="IPR008727">
    <property type="entry name" value="PAAR_motif"/>
</dbReference>
<reference evidence="1 2" key="1">
    <citation type="journal article" date="2010" name="Virol. J.">
        <title>Genomes of the T4-related bacteriophages as windows on microbial genome evolution.</title>
        <authorList>
            <person name="Petrov V.M."/>
            <person name="Ratnayaka S."/>
            <person name="Nolan J.M."/>
            <person name="Miller E.S."/>
            <person name="Karam J.D."/>
        </authorList>
    </citation>
    <scope>NUCLEOTIDE SEQUENCE [LARGE SCALE GENOMIC DNA]</scope>
</reference>
<organism evidence="1 2">
    <name type="scientific">Acinetobacter phage Acj61</name>
    <dbReference type="NCBI Taxonomy" id="760732"/>
    <lineage>
        <taxon>Viruses</taxon>
        <taxon>Duplodnaviria</taxon>
        <taxon>Heunggongvirae</taxon>
        <taxon>Uroviricota</taxon>
        <taxon>Caudoviricetes</taxon>
        <taxon>Pantevenvirales</taxon>
        <taxon>Straboviridae</taxon>
        <taxon>Twarogvirinae</taxon>
        <taxon>Lasallevirus</taxon>
        <taxon>Lasallevirus Acj61</taxon>
        <taxon>Acinetobacter virus Acj61</taxon>
    </lineage>
</organism>
<dbReference type="RefSeq" id="YP_004009778.1">
    <property type="nucleotide sequence ID" value="NC_014661.1"/>
</dbReference>